<evidence type="ECO:0000313" key="2">
    <source>
        <dbReference type="EMBL" id="ORX89663.1"/>
    </source>
</evidence>
<dbReference type="STRING" id="1314790.A0A1Y1XVB6"/>
<sequence>MIEPNFMLFLEYAPDATVLFVSDNIYEVLGFKPEEVIGLKWDFLYHPDDKEGVKTVYHAALKEDKLFSVVLCRARHKEGFHVYIELIGVICHDMIVVYYSLITGPPRFKCQLIPYQRGASIERTVVCSEGLETLDSFNRPISLIKYPNLEQAFRNLTPEPRVCLIINRFTLRHAILFASKAAETLLGILPEEMIGVPLLSYILPEDMCTVDHAFFTIKSHQSMTSFPIVFLSPSYGELNLHAVAISCSDGIILLLRPDNNRYTVDENIFIPGRFTRSSARRHPPLLRTEPQFQTIS</sequence>
<organism evidence="2 3">
    <name type="scientific">Basidiobolus meristosporus CBS 931.73</name>
    <dbReference type="NCBI Taxonomy" id="1314790"/>
    <lineage>
        <taxon>Eukaryota</taxon>
        <taxon>Fungi</taxon>
        <taxon>Fungi incertae sedis</taxon>
        <taxon>Zoopagomycota</taxon>
        <taxon>Entomophthoromycotina</taxon>
        <taxon>Basidiobolomycetes</taxon>
        <taxon>Basidiobolales</taxon>
        <taxon>Basidiobolaceae</taxon>
        <taxon>Basidiobolus</taxon>
    </lineage>
</organism>
<dbReference type="SUPFAM" id="SSF55785">
    <property type="entry name" value="PYP-like sensor domain (PAS domain)"/>
    <property type="match status" value="2"/>
</dbReference>
<dbReference type="NCBIfam" id="TIGR00229">
    <property type="entry name" value="sensory_box"/>
    <property type="match status" value="1"/>
</dbReference>
<dbReference type="InParanoid" id="A0A1Y1XVB6"/>
<dbReference type="InterPro" id="IPR000014">
    <property type="entry name" value="PAS"/>
</dbReference>
<dbReference type="EMBL" id="MCFE01000429">
    <property type="protein sequence ID" value="ORX89663.1"/>
    <property type="molecule type" value="Genomic_DNA"/>
</dbReference>
<dbReference type="SMART" id="SM00091">
    <property type="entry name" value="PAS"/>
    <property type="match status" value="2"/>
</dbReference>
<dbReference type="OrthoDB" id="411251at2759"/>
<dbReference type="CDD" id="cd00130">
    <property type="entry name" value="PAS"/>
    <property type="match status" value="2"/>
</dbReference>
<protein>
    <recommendedName>
        <fullName evidence="1">PAS domain-containing protein</fullName>
    </recommendedName>
</protein>
<feature type="domain" description="PAS" evidence="1">
    <location>
        <begin position="175"/>
        <end position="206"/>
    </location>
</feature>
<evidence type="ECO:0000259" key="1">
    <source>
        <dbReference type="PROSITE" id="PS50112"/>
    </source>
</evidence>
<comment type="caution">
    <text evidence="2">The sequence shown here is derived from an EMBL/GenBank/DDBJ whole genome shotgun (WGS) entry which is preliminary data.</text>
</comment>
<name>A0A1Y1XVB6_9FUNG</name>
<proteinExistence type="predicted"/>
<dbReference type="AlphaFoldDB" id="A0A1Y1XVB6"/>
<dbReference type="InterPro" id="IPR013655">
    <property type="entry name" value="PAS_fold_3"/>
</dbReference>
<gene>
    <name evidence="2" type="ORF">K493DRAFT_66296</name>
</gene>
<keyword evidence="3" id="KW-1185">Reference proteome</keyword>
<dbReference type="Pfam" id="PF13426">
    <property type="entry name" value="PAS_9"/>
    <property type="match status" value="1"/>
</dbReference>
<accession>A0A1Y1XVB6</accession>
<dbReference type="Pfam" id="PF08447">
    <property type="entry name" value="PAS_3"/>
    <property type="match status" value="1"/>
</dbReference>
<feature type="domain" description="PAS" evidence="1">
    <location>
        <begin position="1"/>
        <end position="64"/>
    </location>
</feature>
<dbReference type="Proteomes" id="UP000193498">
    <property type="component" value="Unassembled WGS sequence"/>
</dbReference>
<dbReference type="InterPro" id="IPR035965">
    <property type="entry name" value="PAS-like_dom_sf"/>
</dbReference>
<evidence type="ECO:0000313" key="3">
    <source>
        <dbReference type="Proteomes" id="UP000193498"/>
    </source>
</evidence>
<reference evidence="2 3" key="1">
    <citation type="submission" date="2016-07" db="EMBL/GenBank/DDBJ databases">
        <title>Pervasive Adenine N6-methylation of Active Genes in Fungi.</title>
        <authorList>
            <consortium name="DOE Joint Genome Institute"/>
            <person name="Mondo S.J."/>
            <person name="Dannebaum R.O."/>
            <person name="Kuo R.C."/>
            <person name="Labutti K."/>
            <person name="Haridas S."/>
            <person name="Kuo A."/>
            <person name="Salamov A."/>
            <person name="Ahrendt S.R."/>
            <person name="Lipzen A."/>
            <person name="Sullivan W."/>
            <person name="Andreopoulos W.B."/>
            <person name="Clum A."/>
            <person name="Lindquist E."/>
            <person name="Daum C."/>
            <person name="Ramamoorthy G.K."/>
            <person name="Gryganskyi A."/>
            <person name="Culley D."/>
            <person name="Magnuson J.K."/>
            <person name="James T.Y."/>
            <person name="O'Malley M.A."/>
            <person name="Stajich J.E."/>
            <person name="Spatafora J.W."/>
            <person name="Visel A."/>
            <person name="Grigoriev I.V."/>
        </authorList>
    </citation>
    <scope>NUCLEOTIDE SEQUENCE [LARGE SCALE GENOMIC DNA]</scope>
    <source>
        <strain evidence="2 3">CBS 931.73</strain>
    </source>
</reference>
<dbReference type="PROSITE" id="PS50112">
    <property type="entry name" value="PAS"/>
    <property type="match status" value="2"/>
</dbReference>
<dbReference type="Gene3D" id="3.30.450.20">
    <property type="entry name" value="PAS domain"/>
    <property type="match status" value="2"/>
</dbReference>